<accession>A0AAU7P008</accession>
<organism evidence="3 4">
    <name type="scientific">Methylomarinum roseum</name>
    <dbReference type="NCBI Taxonomy" id="3067653"/>
    <lineage>
        <taxon>Bacteria</taxon>
        <taxon>Pseudomonadati</taxon>
        <taxon>Pseudomonadota</taxon>
        <taxon>Gammaproteobacteria</taxon>
        <taxon>Methylococcales</taxon>
        <taxon>Methylococcaceae</taxon>
        <taxon>Methylomarinum</taxon>
    </lineage>
</organism>
<sequence>MESIESDPNTAYRPRHSQHQCLAKLGETIQQKRVNHVVEADIRSFFNKVNHDWMLEFLRHRIGDPRILRLIERMLKGGILEDGLVQASEEGTPQGSILSPLLSNIYLHYVLDLWFSRRVVLRSAGEAYYFRFADDFVAGFQYKQEADAFMKALSGRLEQFGLSLAEEKTRCIEFGRFARTNAQRKGKKPEEFTFLGFTHYCGKTKRGDFKVKRRTARKKFGAGLKAFDEWASKARHKLTKGEMLRRAKARVAGHLNYYAITDNATRCSDFVYRATHILYKRLNRKSQRKAYNWDRFNQALNSIGWPRVRIRIDLNPFRRAEAC</sequence>
<dbReference type="PANTHER" id="PTHR34047">
    <property type="entry name" value="NUCLEAR INTRON MATURASE 1, MITOCHONDRIAL-RELATED"/>
    <property type="match status" value="1"/>
</dbReference>
<dbReference type="InterPro" id="IPR043502">
    <property type="entry name" value="DNA/RNA_pol_sf"/>
</dbReference>
<dbReference type="PROSITE" id="PS50878">
    <property type="entry name" value="RT_POL"/>
    <property type="match status" value="1"/>
</dbReference>
<proteinExistence type="inferred from homology"/>
<dbReference type="KEGG" id="mech:Q9L42_014255"/>
<name>A0AAU7P008_9GAMM</name>
<dbReference type="GO" id="GO:0003964">
    <property type="term" value="F:RNA-directed DNA polymerase activity"/>
    <property type="evidence" value="ECO:0007669"/>
    <property type="project" value="UniProtKB-KW"/>
</dbReference>
<evidence type="ECO:0000313" key="3">
    <source>
        <dbReference type="EMBL" id="XBS22588.1"/>
    </source>
</evidence>
<evidence type="ECO:0000256" key="1">
    <source>
        <dbReference type="ARBA" id="ARBA00034120"/>
    </source>
</evidence>
<dbReference type="CDD" id="cd01651">
    <property type="entry name" value="RT_G2_intron"/>
    <property type="match status" value="1"/>
</dbReference>
<protein>
    <submittedName>
        <fullName evidence="3">Reverse transcriptase domain-containing protein</fullName>
    </submittedName>
</protein>
<keyword evidence="3" id="KW-0548">Nucleotidyltransferase</keyword>
<dbReference type="Proteomes" id="UP001225378">
    <property type="component" value="Chromosome"/>
</dbReference>
<keyword evidence="4" id="KW-1185">Reference proteome</keyword>
<reference evidence="3 4" key="1">
    <citation type="journal article" date="2024" name="Microbiology">
        <title>Methylomarinum rosea sp. nov., a novel halophilic methanotrophic bacterium from the hypersaline Lake Elton.</title>
        <authorList>
            <person name="Suleimanov R.Z."/>
            <person name="Oshkin I.Y."/>
            <person name="Danilova O.V."/>
            <person name="Suzina N.E."/>
            <person name="Dedysh S.N."/>
        </authorList>
    </citation>
    <scope>NUCLEOTIDE SEQUENCE [LARGE SCALE GENOMIC DNA]</scope>
    <source>
        <strain evidence="3 4">Ch1-1</strain>
    </source>
</reference>
<dbReference type="InterPro" id="IPR000477">
    <property type="entry name" value="RT_dom"/>
</dbReference>
<comment type="similarity">
    <text evidence="1">Belongs to the bacterial reverse transcriptase family.</text>
</comment>
<feature type="domain" description="Reverse transcriptase" evidence="2">
    <location>
        <begin position="1"/>
        <end position="199"/>
    </location>
</feature>
<dbReference type="RefSeq" id="WP_349432760.1">
    <property type="nucleotide sequence ID" value="NZ_CP157743.1"/>
</dbReference>
<dbReference type="EMBL" id="CP157743">
    <property type="protein sequence ID" value="XBS22588.1"/>
    <property type="molecule type" value="Genomic_DNA"/>
</dbReference>
<gene>
    <name evidence="3" type="ORF">Q9L42_014255</name>
</gene>
<evidence type="ECO:0000259" key="2">
    <source>
        <dbReference type="PROSITE" id="PS50878"/>
    </source>
</evidence>
<dbReference type="Pfam" id="PF00078">
    <property type="entry name" value="RVT_1"/>
    <property type="match status" value="1"/>
</dbReference>
<dbReference type="AlphaFoldDB" id="A0AAU7P008"/>
<keyword evidence="3" id="KW-0695">RNA-directed DNA polymerase</keyword>
<dbReference type="PANTHER" id="PTHR34047:SF8">
    <property type="entry name" value="PROTEIN YKFC"/>
    <property type="match status" value="1"/>
</dbReference>
<dbReference type="InterPro" id="IPR051083">
    <property type="entry name" value="GrpII_Intron_Splice-Mob/Def"/>
</dbReference>
<evidence type="ECO:0000313" key="4">
    <source>
        <dbReference type="Proteomes" id="UP001225378"/>
    </source>
</evidence>
<keyword evidence="3" id="KW-0808">Transferase</keyword>
<dbReference type="SUPFAM" id="SSF56672">
    <property type="entry name" value="DNA/RNA polymerases"/>
    <property type="match status" value="1"/>
</dbReference>